<dbReference type="FunFam" id="1.10.510.10:FF:000008">
    <property type="entry name" value="Non-specific serine/threonine protein kinase"/>
    <property type="match status" value="1"/>
</dbReference>
<keyword evidence="7 10" id="KW-0067">ATP-binding</keyword>
<evidence type="ECO:0000313" key="15">
    <source>
        <dbReference type="EMBL" id="EDO15702.1"/>
    </source>
</evidence>
<dbReference type="Pfam" id="PF00168">
    <property type="entry name" value="C2"/>
    <property type="match status" value="1"/>
</dbReference>
<dbReference type="SMART" id="SM00220">
    <property type="entry name" value="S_TKc"/>
    <property type="match status" value="1"/>
</dbReference>
<dbReference type="InterPro" id="IPR000719">
    <property type="entry name" value="Prot_kinase_dom"/>
</dbReference>
<evidence type="ECO:0000256" key="1">
    <source>
        <dbReference type="ARBA" id="ARBA00012513"/>
    </source>
</evidence>
<dbReference type="PANTHER" id="PTHR24351">
    <property type="entry name" value="RIBOSOMAL PROTEIN S6 KINASE"/>
    <property type="match status" value="1"/>
</dbReference>
<evidence type="ECO:0000259" key="13">
    <source>
        <dbReference type="PROSITE" id="PS50011"/>
    </source>
</evidence>
<dbReference type="SUPFAM" id="SSF56112">
    <property type="entry name" value="Protein kinase-like (PK-like)"/>
    <property type="match status" value="1"/>
</dbReference>
<evidence type="ECO:0000256" key="3">
    <source>
        <dbReference type="ARBA" id="ARBA00022553"/>
    </source>
</evidence>
<feature type="binding site" evidence="10">
    <location>
        <position position="291"/>
    </location>
    <ligand>
        <name>ATP</name>
        <dbReference type="ChEBI" id="CHEBI:30616"/>
    </ligand>
</feature>
<keyword evidence="2" id="KW-0723">Serine/threonine-protein kinase</keyword>
<dbReference type="Proteomes" id="UP000000267">
    <property type="component" value="Unassembled WGS sequence"/>
</dbReference>
<dbReference type="SMART" id="SM00239">
    <property type="entry name" value="C2"/>
    <property type="match status" value="1"/>
</dbReference>
<dbReference type="InterPro" id="IPR017441">
    <property type="entry name" value="Protein_kinase_ATP_BS"/>
</dbReference>
<feature type="domain" description="C2" evidence="12">
    <location>
        <begin position="67"/>
        <end position="225"/>
    </location>
</feature>
<keyword evidence="6" id="KW-0418">Kinase</keyword>
<feature type="domain" description="AGC-kinase C-terminal" evidence="14">
    <location>
        <begin position="522"/>
        <end position="598"/>
    </location>
</feature>
<dbReference type="Pfam" id="PF00433">
    <property type="entry name" value="Pkinase_C"/>
    <property type="match status" value="1"/>
</dbReference>
<dbReference type="SMART" id="SM00133">
    <property type="entry name" value="S_TK_X"/>
    <property type="match status" value="1"/>
</dbReference>
<evidence type="ECO:0000256" key="5">
    <source>
        <dbReference type="ARBA" id="ARBA00022741"/>
    </source>
</evidence>
<evidence type="ECO:0000256" key="7">
    <source>
        <dbReference type="ARBA" id="ARBA00022840"/>
    </source>
</evidence>
<gene>
    <name evidence="15" type="ORF">Kpol_1000p14</name>
</gene>
<feature type="domain" description="Protein kinase" evidence="13">
    <location>
        <begin position="262"/>
        <end position="521"/>
    </location>
</feature>
<dbReference type="PROSITE" id="PS00107">
    <property type="entry name" value="PROTEIN_KINASE_ATP"/>
    <property type="match status" value="1"/>
</dbReference>
<dbReference type="OMA" id="LMFEMCC"/>
<dbReference type="PROSITE" id="PS50011">
    <property type="entry name" value="PROTEIN_KINASE_DOM"/>
    <property type="match status" value="1"/>
</dbReference>
<dbReference type="GeneID" id="5543810"/>
<dbReference type="KEGG" id="vpo:Kpol_1000p14"/>
<dbReference type="Gene3D" id="2.60.40.150">
    <property type="entry name" value="C2 domain"/>
    <property type="match status" value="1"/>
</dbReference>
<dbReference type="GO" id="GO:0106310">
    <property type="term" value="F:protein serine kinase activity"/>
    <property type="evidence" value="ECO:0007669"/>
    <property type="project" value="RHEA"/>
</dbReference>
<evidence type="ECO:0000256" key="6">
    <source>
        <dbReference type="ARBA" id="ARBA00022777"/>
    </source>
</evidence>
<dbReference type="Pfam" id="PF00069">
    <property type="entry name" value="Pkinase"/>
    <property type="match status" value="1"/>
</dbReference>
<feature type="region of interest" description="Disordered" evidence="11">
    <location>
        <begin position="20"/>
        <end position="71"/>
    </location>
</feature>
<dbReference type="PROSITE" id="PS51285">
    <property type="entry name" value="AGC_KINASE_CTER"/>
    <property type="match status" value="1"/>
</dbReference>
<dbReference type="PROSITE" id="PS00108">
    <property type="entry name" value="PROTEIN_KINASE_ST"/>
    <property type="match status" value="1"/>
</dbReference>
<evidence type="ECO:0000313" key="16">
    <source>
        <dbReference type="Proteomes" id="UP000000267"/>
    </source>
</evidence>
<accession>A7TPV4</accession>
<dbReference type="STRING" id="436907.A7TPV4"/>
<protein>
    <recommendedName>
        <fullName evidence="1">non-specific serine/threonine protein kinase</fullName>
        <ecNumber evidence="1">2.7.11.1</ecNumber>
    </recommendedName>
</protein>
<evidence type="ECO:0000256" key="10">
    <source>
        <dbReference type="PROSITE-ProRule" id="PRU10141"/>
    </source>
</evidence>
<dbReference type="OrthoDB" id="63267at2759"/>
<dbReference type="Gene3D" id="3.30.200.20">
    <property type="entry name" value="Phosphorylase Kinase, domain 1"/>
    <property type="match status" value="1"/>
</dbReference>
<evidence type="ECO:0000256" key="9">
    <source>
        <dbReference type="ARBA" id="ARBA00048679"/>
    </source>
</evidence>
<evidence type="ECO:0000259" key="14">
    <source>
        <dbReference type="PROSITE" id="PS51285"/>
    </source>
</evidence>
<reference evidence="15 16" key="1">
    <citation type="journal article" date="2007" name="Proc. Natl. Acad. Sci. U.S.A.">
        <title>Independent sorting-out of thousands of duplicated gene pairs in two yeast species descended from a whole-genome duplication.</title>
        <authorList>
            <person name="Scannell D.R."/>
            <person name="Frank A.C."/>
            <person name="Conant G.C."/>
            <person name="Byrne K.P."/>
            <person name="Woolfit M."/>
            <person name="Wolfe K.H."/>
        </authorList>
    </citation>
    <scope>NUCLEOTIDE SEQUENCE [LARGE SCALE GENOMIC DNA]</scope>
    <source>
        <strain evidence="16">ATCC 22028 / DSM 70294 / BCRC 21397 / CBS 2163 / NBRC 10782 / NRRL Y-8283 / UCD 57-17</strain>
    </source>
</reference>
<evidence type="ECO:0000256" key="8">
    <source>
        <dbReference type="ARBA" id="ARBA00047899"/>
    </source>
</evidence>
<dbReference type="RefSeq" id="XP_001643560.1">
    <property type="nucleotide sequence ID" value="XM_001643510.1"/>
</dbReference>
<dbReference type="InParanoid" id="A7TPV4"/>
<keyword evidence="3" id="KW-0597">Phosphoprotein</keyword>
<evidence type="ECO:0000256" key="4">
    <source>
        <dbReference type="ARBA" id="ARBA00022679"/>
    </source>
</evidence>
<dbReference type="eggNOG" id="KOG0598">
    <property type="taxonomic scope" value="Eukaryota"/>
</dbReference>
<dbReference type="PROSITE" id="PS50004">
    <property type="entry name" value="C2"/>
    <property type="match status" value="1"/>
</dbReference>
<organism evidence="16">
    <name type="scientific">Vanderwaltozyma polyspora (strain ATCC 22028 / DSM 70294 / BCRC 21397 / CBS 2163 / NBRC 10782 / NRRL Y-8283 / UCD 57-17)</name>
    <name type="common">Kluyveromyces polysporus</name>
    <dbReference type="NCBI Taxonomy" id="436907"/>
    <lineage>
        <taxon>Eukaryota</taxon>
        <taxon>Fungi</taxon>
        <taxon>Dikarya</taxon>
        <taxon>Ascomycota</taxon>
        <taxon>Saccharomycotina</taxon>
        <taxon>Saccharomycetes</taxon>
        <taxon>Saccharomycetales</taxon>
        <taxon>Saccharomycetaceae</taxon>
        <taxon>Vanderwaltozyma</taxon>
    </lineage>
</organism>
<dbReference type="InterPro" id="IPR000008">
    <property type="entry name" value="C2_dom"/>
</dbReference>
<dbReference type="EMBL" id="DS480448">
    <property type="protein sequence ID" value="EDO15702.1"/>
    <property type="molecule type" value="Genomic_DNA"/>
</dbReference>
<evidence type="ECO:0000259" key="12">
    <source>
        <dbReference type="PROSITE" id="PS50004"/>
    </source>
</evidence>
<sequence>MKHSDNLRCSLLTSSFKTAIENEPLEDKPKNKEKRKLYDMSPELSPLQSTHNGSEESKTRRETKSPLTYPITSTTELSTSLPRGKLYVTIIQAINLPIADSPGSIYVVGTFENSETTIFNKNSEIHGDDEGLTKSKSHSWNMMNKFWKKSGKPESNSNTCDFNCTELPIMSKITWDKTVVFDVSEVNSELDISVYDASDKDKLLGFVKLLPDLYHSSSEIMSKWLRLKRHPEKGNTTDTNCQILIEWKYKNTDQRHYSPEDFNILRMLGKGTFGRVYQVEKKDTKTLYAMKVISKRNVIKRKEVKHTLNERNILVHNANKLCSFIVKLKFSFQTAEDLYLVTDFMSGGELFLHLQREGRFPEYRAKFYCAQLVMALEFLHDNDIIYRDLKPENILLDAKGNIALCDFGLSKLNLEGRTNTFCGTTEYLAPELLLDATGYTKMVDFWSLGVLMFEMCCGWSPFFAPTNQQMYQKIAYSKIKFPVNSLSKGCRLFIKGLMNRNPLHRLGAINDARELRAHEFFRDTDWEALMKKEVTPPFKPHLSSDRDTSYFDPAFTQTPTIDVIKEYNKVEDTAISPSWQQYFVGFTYNGESHLEANEKYVFDNNGCHPNFATDEALIESDSECNNEVDLENNDLYFQATSITSFINSSSCDVNSNTYQFKCENI</sequence>
<dbReference type="InterPro" id="IPR000961">
    <property type="entry name" value="AGC-kinase_C"/>
</dbReference>
<dbReference type="AlphaFoldDB" id="A7TPV4"/>
<name>A7TPV4_VANPO</name>
<dbReference type="HOGENOM" id="CLU_000288_52_2_1"/>
<dbReference type="InterPro" id="IPR011009">
    <property type="entry name" value="Kinase-like_dom_sf"/>
</dbReference>
<dbReference type="InterPro" id="IPR017892">
    <property type="entry name" value="Pkinase_C"/>
</dbReference>
<comment type="catalytic activity">
    <reaction evidence="8">
        <text>L-threonyl-[protein] + ATP = O-phospho-L-threonyl-[protein] + ADP + H(+)</text>
        <dbReference type="Rhea" id="RHEA:46608"/>
        <dbReference type="Rhea" id="RHEA-COMP:11060"/>
        <dbReference type="Rhea" id="RHEA-COMP:11605"/>
        <dbReference type="ChEBI" id="CHEBI:15378"/>
        <dbReference type="ChEBI" id="CHEBI:30013"/>
        <dbReference type="ChEBI" id="CHEBI:30616"/>
        <dbReference type="ChEBI" id="CHEBI:61977"/>
        <dbReference type="ChEBI" id="CHEBI:456216"/>
        <dbReference type="EC" id="2.7.11.1"/>
    </reaction>
</comment>
<evidence type="ECO:0000256" key="2">
    <source>
        <dbReference type="ARBA" id="ARBA00022527"/>
    </source>
</evidence>
<dbReference type="Gene3D" id="1.10.510.10">
    <property type="entry name" value="Transferase(Phosphotransferase) domain 1"/>
    <property type="match status" value="1"/>
</dbReference>
<dbReference type="SUPFAM" id="SSF49562">
    <property type="entry name" value="C2 domain (Calcium/lipid-binding domain, CaLB)"/>
    <property type="match status" value="1"/>
</dbReference>
<keyword evidence="4" id="KW-0808">Transferase</keyword>
<proteinExistence type="predicted"/>
<dbReference type="InterPro" id="IPR008271">
    <property type="entry name" value="Ser/Thr_kinase_AS"/>
</dbReference>
<dbReference type="GO" id="GO:0005524">
    <property type="term" value="F:ATP binding"/>
    <property type="evidence" value="ECO:0007669"/>
    <property type="project" value="UniProtKB-UniRule"/>
</dbReference>
<dbReference type="GO" id="GO:0004674">
    <property type="term" value="F:protein serine/threonine kinase activity"/>
    <property type="evidence" value="ECO:0007669"/>
    <property type="project" value="UniProtKB-KW"/>
</dbReference>
<keyword evidence="5 10" id="KW-0547">Nucleotide-binding</keyword>
<keyword evidence="16" id="KW-1185">Reference proteome</keyword>
<feature type="compositionally biased region" description="Basic and acidic residues" evidence="11">
    <location>
        <begin position="53"/>
        <end position="64"/>
    </location>
</feature>
<dbReference type="InterPro" id="IPR035892">
    <property type="entry name" value="C2_domain_sf"/>
</dbReference>
<evidence type="ECO:0000256" key="11">
    <source>
        <dbReference type="SAM" id="MobiDB-lite"/>
    </source>
</evidence>
<comment type="catalytic activity">
    <reaction evidence="9">
        <text>L-seryl-[protein] + ATP = O-phospho-L-seryl-[protein] + ADP + H(+)</text>
        <dbReference type="Rhea" id="RHEA:17989"/>
        <dbReference type="Rhea" id="RHEA-COMP:9863"/>
        <dbReference type="Rhea" id="RHEA-COMP:11604"/>
        <dbReference type="ChEBI" id="CHEBI:15378"/>
        <dbReference type="ChEBI" id="CHEBI:29999"/>
        <dbReference type="ChEBI" id="CHEBI:30616"/>
        <dbReference type="ChEBI" id="CHEBI:83421"/>
        <dbReference type="ChEBI" id="CHEBI:456216"/>
        <dbReference type="EC" id="2.7.11.1"/>
    </reaction>
</comment>
<dbReference type="EC" id="2.7.11.1" evidence="1"/>